<dbReference type="Gene3D" id="3.40.50.1000">
    <property type="entry name" value="HAD superfamily/HAD-like"/>
    <property type="match status" value="1"/>
</dbReference>
<dbReference type="Proteomes" id="UP000522163">
    <property type="component" value="Unassembled WGS sequence"/>
</dbReference>
<comment type="caution">
    <text evidence="1">The sequence shown here is derived from an EMBL/GenBank/DDBJ whole genome shotgun (WGS) entry which is preliminary data.</text>
</comment>
<dbReference type="GO" id="GO:0000287">
    <property type="term" value="F:magnesium ion binding"/>
    <property type="evidence" value="ECO:0007669"/>
    <property type="project" value="TreeGrafter"/>
</dbReference>
<protein>
    <submittedName>
        <fullName evidence="1">Uncharacterized protein</fullName>
    </submittedName>
</protein>
<dbReference type="PANTHER" id="PTHR10000:SF25">
    <property type="entry name" value="PHOSPHATASE YKRA-RELATED"/>
    <property type="match status" value="1"/>
</dbReference>
<sequence length="277" mass="31467">MREEVNCPKNREKKKGMVAFDLDHTLLDHKKGAITPSSLEAIERLKENGYLVVLASGRNMYDRYSYDYLKEIAPHALVQMNGTKVLLDPLEKQEVLMHSVMSKDLLERLIRFGKEHHIALGTAIEDRDYFTEEEQVVQYDLNFVQESDRNFAPVEELLQEEVSALCYCGGVEGAEAIRKNFPELNVFPFSRDTGADLLEKGYSKAMGLEKIAEVYKIPREKTLAFGDSFNDEEMLLWANVGVAVGNAIPYIKEKADIVAKPIWEDGIYLTLKDLGLI</sequence>
<dbReference type="InterPro" id="IPR000150">
    <property type="entry name" value="Cof"/>
</dbReference>
<dbReference type="Pfam" id="PF08282">
    <property type="entry name" value="Hydrolase_3"/>
    <property type="match status" value="1"/>
</dbReference>
<dbReference type="NCBIfam" id="TIGR01484">
    <property type="entry name" value="HAD-SF-IIB"/>
    <property type="match status" value="1"/>
</dbReference>
<reference evidence="1 2" key="1">
    <citation type="submission" date="2020-08" db="EMBL/GenBank/DDBJ databases">
        <title>Genomic Encyclopedia of Type Strains, Phase IV (KMG-IV): sequencing the most valuable type-strain genomes for metagenomic binning, comparative biology and taxonomic classification.</title>
        <authorList>
            <person name="Goeker M."/>
        </authorList>
    </citation>
    <scope>NUCLEOTIDE SEQUENCE [LARGE SCALE GENOMIC DNA]</scope>
    <source>
        <strain evidence="1 2">DSM 17245</strain>
    </source>
</reference>
<dbReference type="InterPro" id="IPR023214">
    <property type="entry name" value="HAD_sf"/>
</dbReference>
<dbReference type="AlphaFoldDB" id="A0A7W9SIG0"/>
<gene>
    <name evidence="1" type="ORF">HNQ46_002020</name>
</gene>
<name>A0A7W9SIG0_9FIRM</name>
<dbReference type="PANTHER" id="PTHR10000">
    <property type="entry name" value="PHOSPHOSERINE PHOSPHATASE"/>
    <property type="match status" value="1"/>
</dbReference>
<dbReference type="GO" id="GO:0016791">
    <property type="term" value="F:phosphatase activity"/>
    <property type="evidence" value="ECO:0007669"/>
    <property type="project" value="TreeGrafter"/>
</dbReference>
<dbReference type="InterPro" id="IPR006379">
    <property type="entry name" value="HAD-SF_hydro_IIB"/>
</dbReference>
<dbReference type="RefSeq" id="WP_183684548.1">
    <property type="nucleotide sequence ID" value="NZ_JACHHH010000011.1"/>
</dbReference>
<accession>A0A7W9SIG0</accession>
<proteinExistence type="predicted"/>
<dbReference type="InterPro" id="IPR036412">
    <property type="entry name" value="HAD-like_sf"/>
</dbReference>
<dbReference type="GO" id="GO:0005829">
    <property type="term" value="C:cytosol"/>
    <property type="evidence" value="ECO:0007669"/>
    <property type="project" value="TreeGrafter"/>
</dbReference>
<organism evidence="1 2">
    <name type="scientific">Oribacterium sinus</name>
    <dbReference type="NCBI Taxonomy" id="237576"/>
    <lineage>
        <taxon>Bacteria</taxon>
        <taxon>Bacillati</taxon>
        <taxon>Bacillota</taxon>
        <taxon>Clostridia</taxon>
        <taxon>Lachnospirales</taxon>
        <taxon>Lachnospiraceae</taxon>
        <taxon>Oribacterium</taxon>
    </lineage>
</organism>
<dbReference type="Gene3D" id="3.30.1240.10">
    <property type="match status" value="1"/>
</dbReference>
<evidence type="ECO:0000313" key="2">
    <source>
        <dbReference type="Proteomes" id="UP000522163"/>
    </source>
</evidence>
<dbReference type="EMBL" id="JACHHH010000011">
    <property type="protein sequence ID" value="MBB6042025.1"/>
    <property type="molecule type" value="Genomic_DNA"/>
</dbReference>
<dbReference type="NCBIfam" id="TIGR00099">
    <property type="entry name" value="Cof-subfamily"/>
    <property type="match status" value="1"/>
</dbReference>
<dbReference type="SUPFAM" id="SSF56784">
    <property type="entry name" value="HAD-like"/>
    <property type="match status" value="1"/>
</dbReference>
<dbReference type="GeneID" id="85015542"/>
<evidence type="ECO:0000313" key="1">
    <source>
        <dbReference type="EMBL" id="MBB6042025.1"/>
    </source>
</evidence>